<dbReference type="Gene3D" id="3.30.70.1320">
    <property type="entry name" value="Multidrug efflux transporter AcrB pore domain like"/>
    <property type="match status" value="1"/>
</dbReference>
<dbReference type="InterPro" id="IPR027463">
    <property type="entry name" value="AcrB_DN_DC_subdom"/>
</dbReference>
<dbReference type="Gene3D" id="3.30.70.1440">
    <property type="entry name" value="Multidrug efflux transporter AcrB pore domain"/>
    <property type="match status" value="1"/>
</dbReference>
<feature type="transmembrane region" description="Helical" evidence="1">
    <location>
        <begin position="537"/>
        <end position="559"/>
    </location>
</feature>
<evidence type="ECO:0000256" key="1">
    <source>
        <dbReference type="SAM" id="Phobius"/>
    </source>
</evidence>
<evidence type="ECO:0000313" key="3">
    <source>
        <dbReference type="Proteomes" id="UP000579281"/>
    </source>
</evidence>
<dbReference type="SUPFAM" id="SSF82714">
    <property type="entry name" value="Multidrug efflux transporter AcrB TolC docking domain, DN and DC subdomains"/>
    <property type="match status" value="2"/>
</dbReference>
<gene>
    <name evidence="2" type="ORF">HNQ80_000704</name>
</gene>
<dbReference type="GO" id="GO:0042910">
    <property type="term" value="F:xenobiotic transmembrane transporter activity"/>
    <property type="evidence" value="ECO:0007669"/>
    <property type="project" value="TreeGrafter"/>
</dbReference>
<name>A0A841KMX4_9FIRM</name>
<feature type="transmembrane region" description="Helical" evidence="1">
    <location>
        <begin position="428"/>
        <end position="448"/>
    </location>
</feature>
<organism evidence="2 3">
    <name type="scientific">Anaerosolibacter carboniphilus</name>
    <dbReference type="NCBI Taxonomy" id="1417629"/>
    <lineage>
        <taxon>Bacteria</taxon>
        <taxon>Bacillati</taxon>
        <taxon>Bacillota</taxon>
        <taxon>Clostridia</taxon>
        <taxon>Peptostreptococcales</taxon>
        <taxon>Thermotaleaceae</taxon>
        <taxon>Anaerosolibacter</taxon>
    </lineage>
</organism>
<comment type="caution">
    <text evidence="2">The sequence shown here is derived from an EMBL/GenBank/DDBJ whole genome shotgun (WGS) entry which is preliminary data.</text>
</comment>
<feature type="transmembrane region" description="Helical" evidence="1">
    <location>
        <begin position="961"/>
        <end position="980"/>
    </location>
</feature>
<sequence length="1037" mass="112233">MNLSSLSVKRPVTVIMLTLIVAIYGIISFSKLPIDLYPSFEIPVGIVMTTYSGVGPQEIEELITKPLEQSVGTVGDIKTISSSSSEGRSMIIAEFNDGTDMDFAALEMREKVDLIKGRLPDGADAPMVIKIDPNAMAVMEISITNGEDLSKLQRIAEDTIQPRLERISGIASVSVSGGYEDQIEIAVNQEKLQGYGLTLNQLAQKLQAENLNMPGGEVKKGIQKLTLKTVGEFQTVDEIKSLPIALPAGGVIYLQDIAEVEMKHKDITAITRTNGKRSVNISLQKQSGSNTVQVADKALMEIEKLKKEFPDLEINVVLDQSEYIKDSIDSVKNNAMMGAVLAIVILYLFLRNIRTTFIIGVSIPVSIIASFILIYFNGITLNMMTLGGLALGVGMLVDNSIVVLENIYRFRQEGYSRIEAASEGAKEVGMAVIASTLTTVAVFLPMAFVEGMVGAIFKEFALTVCMSLAASLVIALTVVPMLSSKLLKIDEAQGKVHHGRFRLFDFLYDGFDKVFANLEKAYKRILAWALKHRKSTVIIGIVVFVVGMGSIPLVGAEFFPTTDEGEFSVSVSLPTGSELEDTDQVVMEIEGILEQIGEIETVYSTAGSAGGMFSSNSGTNSGRVSGVLKELSQRERSTAEVADEVRNKVKDIPGAEIKVEASSSSMGRSSAPISIKIKGDDLEVLKKIGKDFKNIVSSVEGTREVESDLEEGIPEVHVKLNRSNASQYGLTASQVSSAVRGIIAGQTATTYKFEGDEIDVVIKGDPIYQDSISNLEQLEIQTPAGISVPLNQVADISVERGPVTISRESQVRMATVSSQIMGRDLKSVSADVEKKLSQYDMPEGYTYDIGGENEEMMEAFADLFMALILAVALVYMILASQFESLLHPFTIMMSVPLAFSGGLLGLLVTGRSLNVTGFIGLIMLAGIVVNNAIVLVDYINIRREKGEERNEAITNAGPTRLRPILMTTLTTVLGLLPLALGIGEGAEMQASMATVVVAGLTLSTLLTLVFIPVLYTMFDDFSHFIKRKLSKRKSAEA</sequence>
<proteinExistence type="predicted"/>
<keyword evidence="1" id="KW-1133">Transmembrane helix</keyword>
<dbReference type="Proteomes" id="UP000579281">
    <property type="component" value="Unassembled WGS sequence"/>
</dbReference>
<dbReference type="InterPro" id="IPR001036">
    <property type="entry name" value="Acrflvin-R"/>
</dbReference>
<dbReference type="SUPFAM" id="SSF82866">
    <property type="entry name" value="Multidrug efflux transporter AcrB transmembrane domain"/>
    <property type="match status" value="2"/>
</dbReference>
<keyword evidence="3" id="KW-1185">Reference proteome</keyword>
<dbReference type="Gene3D" id="1.20.1640.10">
    <property type="entry name" value="Multidrug efflux transporter AcrB transmembrane domain"/>
    <property type="match status" value="2"/>
</dbReference>
<dbReference type="GO" id="GO:0005886">
    <property type="term" value="C:plasma membrane"/>
    <property type="evidence" value="ECO:0007669"/>
    <property type="project" value="TreeGrafter"/>
</dbReference>
<dbReference type="PRINTS" id="PR00702">
    <property type="entry name" value="ACRIFLAVINRP"/>
</dbReference>
<dbReference type="Gene3D" id="3.30.70.1430">
    <property type="entry name" value="Multidrug efflux transporter AcrB pore domain"/>
    <property type="match status" value="2"/>
</dbReference>
<dbReference type="PANTHER" id="PTHR32063">
    <property type="match status" value="1"/>
</dbReference>
<dbReference type="Gene3D" id="3.30.2090.10">
    <property type="entry name" value="Multidrug efflux transporter AcrB TolC docking domain, DN and DC subdomains"/>
    <property type="match status" value="2"/>
</dbReference>
<dbReference type="PANTHER" id="PTHR32063:SF0">
    <property type="entry name" value="SWARMING MOTILITY PROTEIN SWRC"/>
    <property type="match status" value="1"/>
</dbReference>
<accession>A0A841KMX4</accession>
<keyword evidence="1" id="KW-0812">Transmembrane</keyword>
<dbReference type="RefSeq" id="WP_184308227.1">
    <property type="nucleotide sequence ID" value="NZ_JACHEN010000003.1"/>
</dbReference>
<evidence type="ECO:0000313" key="2">
    <source>
        <dbReference type="EMBL" id="MBB6214621.1"/>
    </source>
</evidence>
<reference evidence="2 3" key="1">
    <citation type="submission" date="2020-08" db="EMBL/GenBank/DDBJ databases">
        <title>Genomic Encyclopedia of Type Strains, Phase IV (KMG-IV): sequencing the most valuable type-strain genomes for metagenomic binning, comparative biology and taxonomic classification.</title>
        <authorList>
            <person name="Goeker M."/>
        </authorList>
    </citation>
    <scope>NUCLEOTIDE SEQUENCE [LARGE SCALE GENOMIC DNA]</scope>
    <source>
        <strain evidence="2 3">DSM 103526</strain>
    </source>
</reference>
<feature type="transmembrane region" description="Helical" evidence="1">
    <location>
        <begin position="992"/>
        <end position="1018"/>
    </location>
</feature>
<feature type="transmembrane region" description="Helical" evidence="1">
    <location>
        <begin position="915"/>
        <end position="940"/>
    </location>
</feature>
<dbReference type="Pfam" id="PF00873">
    <property type="entry name" value="ACR_tran"/>
    <property type="match status" value="1"/>
</dbReference>
<feature type="transmembrane region" description="Helical" evidence="1">
    <location>
        <begin position="460"/>
        <end position="479"/>
    </location>
</feature>
<feature type="transmembrane region" description="Helical" evidence="1">
    <location>
        <begin position="388"/>
        <end position="408"/>
    </location>
</feature>
<dbReference type="SUPFAM" id="SSF82693">
    <property type="entry name" value="Multidrug efflux transporter AcrB pore domain, PN1, PN2, PC1 and PC2 subdomains"/>
    <property type="match status" value="3"/>
</dbReference>
<dbReference type="AlphaFoldDB" id="A0A841KMX4"/>
<feature type="transmembrane region" description="Helical" evidence="1">
    <location>
        <begin position="334"/>
        <end position="350"/>
    </location>
</feature>
<dbReference type="EMBL" id="JACHEN010000003">
    <property type="protein sequence ID" value="MBB6214621.1"/>
    <property type="molecule type" value="Genomic_DNA"/>
</dbReference>
<keyword evidence="1" id="KW-0472">Membrane</keyword>
<feature type="transmembrane region" description="Helical" evidence="1">
    <location>
        <begin position="357"/>
        <end position="376"/>
    </location>
</feature>
<protein>
    <submittedName>
        <fullName evidence="2">HAE1 family hydrophobic/amphiphilic exporter-1</fullName>
    </submittedName>
</protein>
<feature type="transmembrane region" description="Helical" evidence="1">
    <location>
        <begin position="12"/>
        <end position="30"/>
    </location>
</feature>
<feature type="transmembrane region" description="Helical" evidence="1">
    <location>
        <begin position="885"/>
        <end position="909"/>
    </location>
</feature>
<feature type="transmembrane region" description="Helical" evidence="1">
    <location>
        <begin position="859"/>
        <end position="878"/>
    </location>
</feature>